<proteinExistence type="inferred from homology"/>
<feature type="transmembrane region" description="Helical" evidence="7">
    <location>
        <begin position="296"/>
        <end position="315"/>
    </location>
</feature>
<keyword evidence="3" id="KW-1003">Cell membrane</keyword>
<evidence type="ECO:0000256" key="4">
    <source>
        <dbReference type="ARBA" id="ARBA00022692"/>
    </source>
</evidence>
<organism evidence="8 9">
    <name type="scientific">Phenylobacterium montanum</name>
    <dbReference type="NCBI Taxonomy" id="2823693"/>
    <lineage>
        <taxon>Bacteria</taxon>
        <taxon>Pseudomonadati</taxon>
        <taxon>Pseudomonadota</taxon>
        <taxon>Alphaproteobacteria</taxon>
        <taxon>Caulobacterales</taxon>
        <taxon>Caulobacteraceae</taxon>
        <taxon>Phenylobacterium</taxon>
    </lineage>
</organism>
<dbReference type="Proteomes" id="UP000676409">
    <property type="component" value="Chromosome"/>
</dbReference>
<evidence type="ECO:0000256" key="5">
    <source>
        <dbReference type="ARBA" id="ARBA00022989"/>
    </source>
</evidence>
<dbReference type="GO" id="GO:0005886">
    <property type="term" value="C:plasma membrane"/>
    <property type="evidence" value="ECO:0007669"/>
    <property type="project" value="UniProtKB-SubCell"/>
</dbReference>
<evidence type="ECO:0000256" key="3">
    <source>
        <dbReference type="ARBA" id="ARBA00022475"/>
    </source>
</evidence>
<feature type="transmembrane region" description="Helical" evidence="7">
    <location>
        <begin position="141"/>
        <end position="162"/>
    </location>
</feature>
<evidence type="ECO:0000256" key="7">
    <source>
        <dbReference type="SAM" id="Phobius"/>
    </source>
</evidence>
<keyword evidence="9" id="KW-1185">Reference proteome</keyword>
<comment type="subcellular location">
    <subcellularLocation>
        <location evidence="1">Cell membrane</location>
        <topology evidence="1">Multi-pass membrane protein</topology>
    </subcellularLocation>
</comment>
<protein>
    <submittedName>
        <fullName evidence="8">YeiH family putative sulfate export transporter</fullName>
    </submittedName>
</protein>
<keyword evidence="4 7" id="KW-0812">Transmembrane</keyword>
<evidence type="ECO:0000313" key="8">
    <source>
        <dbReference type="EMBL" id="QUD87909.1"/>
    </source>
</evidence>
<dbReference type="KEGG" id="caul:KCG34_23180"/>
<dbReference type="PANTHER" id="PTHR30106">
    <property type="entry name" value="INNER MEMBRANE PROTEIN YEIH-RELATED"/>
    <property type="match status" value="1"/>
</dbReference>
<reference evidence="8" key="1">
    <citation type="submission" date="2021-04" db="EMBL/GenBank/DDBJ databases">
        <title>The complete genome sequence of Caulobacter sp. S6.</title>
        <authorList>
            <person name="Tang Y."/>
            <person name="Ouyang W."/>
            <person name="Liu Q."/>
            <person name="Huang B."/>
            <person name="Guo Z."/>
            <person name="Lei P."/>
        </authorList>
    </citation>
    <scope>NUCLEOTIDE SEQUENCE</scope>
    <source>
        <strain evidence="8">S6</strain>
    </source>
</reference>
<feature type="transmembrane region" description="Helical" evidence="7">
    <location>
        <begin position="228"/>
        <end position="250"/>
    </location>
</feature>
<dbReference type="PANTHER" id="PTHR30106:SF2">
    <property type="entry name" value="UPF0324 INNER MEMBRANE PROTEIN YEIH"/>
    <property type="match status" value="1"/>
</dbReference>
<feature type="transmembrane region" description="Helical" evidence="7">
    <location>
        <begin position="21"/>
        <end position="40"/>
    </location>
</feature>
<comment type="similarity">
    <text evidence="2">Belongs to the UPF0324 family.</text>
</comment>
<evidence type="ECO:0000256" key="1">
    <source>
        <dbReference type="ARBA" id="ARBA00004651"/>
    </source>
</evidence>
<keyword evidence="5 7" id="KW-1133">Transmembrane helix</keyword>
<feature type="transmembrane region" description="Helical" evidence="7">
    <location>
        <begin position="200"/>
        <end position="222"/>
    </location>
</feature>
<dbReference type="AlphaFoldDB" id="A0A975FZP2"/>
<feature type="transmembrane region" description="Helical" evidence="7">
    <location>
        <begin position="327"/>
        <end position="349"/>
    </location>
</feature>
<keyword evidence="6 7" id="KW-0472">Membrane</keyword>
<name>A0A975FZP2_9CAUL</name>
<gene>
    <name evidence="8" type="ORF">KCG34_23180</name>
</gene>
<sequence length="352" mass="35904">MTYPRLASHSRPAPDLGRWSALLPGLALCGAVTVAAFGLQALEIRLFGRAWLEALVIAILLGAAVRTAWTPGQRFLPGVAFSAKMLLEVAVVLLGATISASTIFGQGPALLVSIAGLVVLAICVSYGLGRLFGLPHKMATLIACGNSICGNSAIAAVAPVIGAESEDVAASIAFTAVLGVVVVLILPLLAVALHMSPRGFGVFAGLTVYAVPQVLAATAPISSFSAQVGAVVKLVRVLMLGPVVLVLSLLHGQEQADATKRGPNLQHLVPWFILGFLLMVALRSAGMLPAPAVKAAGGLATWLTILSMAALGLGVDVRTVAKAGPRVTAVVTLSLMALGAVALLLIYSLKLG</sequence>
<feature type="transmembrane region" description="Helical" evidence="7">
    <location>
        <begin position="168"/>
        <end position="193"/>
    </location>
</feature>
<feature type="transmembrane region" description="Helical" evidence="7">
    <location>
        <begin position="271"/>
        <end position="290"/>
    </location>
</feature>
<dbReference type="EMBL" id="CP073078">
    <property type="protein sequence ID" value="QUD87909.1"/>
    <property type="molecule type" value="Genomic_DNA"/>
</dbReference>
<evidence type="ECO:0000313" key="9">
    <source>
        <dbReference type="Proteomes" id="UP000676409"/>
    </source>
</evidence>
<accession>A0A975FZP2</accession>
<feature type="transmembrane region" description="Helical" evidence="7">
    <location>
        <begin position="46"/>
        <end position="65"/>
    </location>
</feature>
<dbReference type="RefSeq" id="WP_211937960.1">
    <property type="nucleotide sequence ID" value="NZ_CP073078.1"/>
</dbReference>
<dbReference type="Pfam" id="PF03601">
    <property type="entry name" value="Cons_hypoth698"/>
    <property type="match status" value="1"/>
</dbReference>
<feature type="transmembrane region" description="Helical" evidence="7">
    <location>
        <begin position="85"/>
        <end position="104"/>
    </location>
</feature>
<dbReference type="InterPro" id="IPR018383">
    <property type="entry name" value="UPF0324_pro"/>
</dbReference>
<feature type="transmembrane region" description="Helical" evidence="7">
    <location>
        <begin position="110"/>
        <end position="129"/>
    </location>
</feature>
<evidence type="ECO:0000256" key="2">
    <source>
        <dbReference type="ARBA" id="ARBA00007977"/>
    </source>
</evidence>
<evidence type="ECO:0000256" key="6">
    <source>
        <dbReference type="ARBA" id="ARBA00023136"/>
    </source>
</evidence>